<reference evidence="1" key="1">
    <citation type="submission" date="2020-11" db="EMBL/GenBank/DDBJ databases">
        <authorList>
            <consortium name="DOE Joint Genome Institute"/>
            <person name="Ahrendt S."/>
            <person name="Riley R."/>
            <person name="Andreopoulos W."/>
            <person name="Labutti K."/>
            <person name="Pangilinan J."/>
            <person name="Ruiz-Duenas F.J."/>
            <person name="Barrasa J.M."/>
            <person name="Sanchez-Garcia M."/>
            <person name="Camarero S."/>
            <person name="Miyauchi S."/>
            <person name="Serrano A."/>
            <person name="Linde D."/>
            <person name="Babiker R."/>
            <person name="Drula E."/>
            <person name="Ayuso-Fernandez I."/>
            <person name="Pacheco R."/>
            <person name="Padilla G."/>
            <person name="Ferreira P."/>
            <person name="Barriuso J."/>
            <person name="Kellner H."/>
            <person name="Castanera R."/>
            <person name="Alfaro M."/>
            <person name="Ramirez L."/>
            <person name="Pisabarro A.G."/>
            <person name="Kuo A."/>
            <person name="Tritt A."/>
            <person name="Lipzen A."/>
            <person name="He G."/>
            <person name="Yan M."/>
            <person name="Ng V."/>
            <person name="Cullen D."/>
            <person name="Martin F."/>
            <person name="Rosso M.-N."/>
            <person name="Henrissat B."/>
            <person name="Hibbett D."/>
            <person name="Martinez A.T."/>
            <person name="Grigoriev I.V."/>
        </authorList>
    </citation>
    <scope>NUCLEOTIDE SEQUENCE</scope>
    <source>
        <strain evidence="1">ATCC 90797</strain>
    </source>
</reference>
<sequence length="84" mass="9692">MIGTCLLHSGQIIKNRKYLEDARQLRTVLLLSLPFRHHSDILTVSLYLVHNVLPAFHTTAYVQLLNFSKLCMTDSIRGERANER</sequence>
<comment type="caution">
    <text evidence="1">The sequence shown here is derived from an EMBL/GenBank/DDBJ whole genome shotgun (WGS) entry which is preliminary data.</text>
</comment>
<dbReference type="EMBL" id="MU154703">
    <property type="protein sequence ID" value="KAF9488648.1"/>
    <property type="molecule type" value="Genomic_DNA"/>
</dbReference>
<gene>
    <name evidence="1" type="ORF">BDN71DRAFT_427088</name>
</gene>
<protein>
    <submittedName>
        <fullName evidence="1">Uncharacterized protein</fullName>
    </submittedName>
</protein>
<evidence type="ECO:0000313" key="1">
    <source>
        <dbReference type="EMBL" id="KAF9488648.1"/>
    </source>
</evidence>
<keyword evidence="2" id="KW-1185">Reference proteome</keyword>
<evidence type="ECO:0000313" key="2">
    <source>
        <dbReference type="Proteomes" id="UP000807025"/>
    </source>
</evidence>
<proteinExistence type="predicted"/>
<dbReference type="Proteomes" id="UP000807025">
    <property type="component" value="Unassembled WGS sequence"/>
</dbReference>
<organism evidence="1 2">
    <name type="scientific">Pleurotus eryngii</name>
    <name type="common">Boletus of the steppes</name>
    <dbReference type="NCBI Taxonomy" id="5323"/>
    <lineage>
        <taxon>Eukaryota</taxon>
        <taxon>Fungi</taxon>
        <taxon>Dikarya</taxon>
        <taxon>Basidiomycota</taxon>
        <taxon>Agaricomycotina</taxon>
        <taxon>Agaricomycetes</taxon>
        <taxon>Agaricomycetidae</taxon>
        <taxon>Agaricales</taxon>
        <taxon>Pleurotineae</taxon>
        <taxon>Pleurotaceae</taxon>
        <taxon>Pleurotus</taxon>
    </lineage>
</organism>
<dbReference type="AlphaFoldDB" id="A0A9P6DAF9"/>
<name>A0A9P6DAF9_PLEER</name>
<accession>A0A9P6DAF9</accession>